<organism evidence="4 5">
    <name type="scientific">Agromyces indicus</name>
    <dbReference type="NCBI Taxonomy" id="758919"/>
    <lineage>
        <taxon>Bacteria</taxon>
        <taxon>Bacillati</taxon>
        <taxon>Actinomycetota</taxon>
        <taxon>Actinomycetes</taxon>
        <taxon>Micrococcales</taxon>
        <taxon>Microbacteriaceae</taxon>
        <taxon>Agromyces</taxon>
    </lineage>
</organism>
<keyword evidence="3" id="KW-0732">Signal</keyword>
<accession>A0ABU1FIH8</accession>
<feature type="chain" id="PRO_5047257846" evidence="3">
    <location>
        <begin position="28"/>
        <end position="180"/>
    </location>
</feature>
<comment type="caution">
    <text evidence="4">The sequence shown here is derived from an EMBL/GenBank/DDBJ whole genome shotgun (WGS) entry which is preliminary data.</text>
</comment>
<keyword evidence="5" id="KW-1185">Reference proteome</keyword>
<feature type="transmembrane region" description="Helical" evidence="2">
    <location>
        <begin position="154"/>
        <end position="176"/>
    </location>
</feature>
<dbReference type="Proteomes" id="UP001260072">
    <property type="component" value="Unassembled WGS sequence"/>
</dbReference>
<feature type="compositionally biased region" description="Low complexity" evidence="1">
    <location>
        <begin position="113"/>
        <end position="124"/>
    </location>
</feature>
<dbReference type="RefSeq" id="WP_310520169.1">
    <property type="nucleotide sequence ID" value="NZ_BAABBS010000003.1"/>
</dbReference>
<sequence length="180" mass="18619">MKSTRLFAAALLLAGGAVAFSTAPAYAEEPTNEKVCENFDTGHLSANDQEEFTAYAPEGYLIAEICVKAGSANQGDGPHYIVVDPPAESYTFSHPSGKEISHYSVRYVKDTHTTPPSTPVHTDPAGGGDGGGKHSEAPKGGGEQLAETGFDNGWLLFAGLGAMALGGAIAAPRIAAAKRR</sequence>
<dbReference type="NCBIfam" id="TIGR01167">
    <property type="entry name" value="LPXTG_anchor"/>
    <property type="match status" value="1"/>
</dbReference>
<feature type="signal peptide" evidence="3">
    <location>
        <begin position="1"/>
        <end position="27"/>
    </location>
</feature>
<name>A0ABU1FIH8_9MICO</name>
<evidence type="ECO:0000256" key="3">
    <source>
        <dbReference type="SAM" id="SignalP"/>
    </source>
</evidence>
<proteinExistence type="predicted"/>
<keyword evidence="2" id="KW-0812">Transmembrane</keyword>
<evidence type="ECO:0000313" key="5">
    <source>
        <dbReference type="Proteomes" id="UP001260072"/>
    </source>
</evidence>
<protein>
    <submittedName>
        <fullName evidence="4">LPXTG cell wall anchor domain-containing protein</fullName>
    </submittedName>
</protein>
<evidence type="ECO:0000256" key="2">
    <source>
        <dbReference type="SAM" id="Phobius"/>
    </source>
</evidence>
<feature type="region of interest" description="Disordered" evidence="1">
    <location>
        <begin position="110"/>
        <end position="145"/>
    </location>
</feature>
<evidence type="ECO:0000256" key="1">
    <source>
        <dbReference type="SAM" id="MobiDB-lite"/>
    </source>
</evidence>
<gene>
    <name evidence="4" type="ORF">RH861_05735</name>
</gene>
<evidence type="ECO:0000313" key="4">
    <source>
        <dbReference type="EMBL" id="MDR5691563.1"/>
    </source>
</evidence>
<keyword evidence="2" id="KW-0472">Membrane</keyword>
<keyword evidence="2" id="KW-1133">Transmembrane helix</keyword>
<reference evidence="5" key="1">
    <citation type="submission" date="2023-07" db="EMBL/GenBank/DDBJ databases">
        <title>Description of three actinobacteria isolated from air of manufacturing shop in a pharmaceutical factory.</title>
        <authorList>
            <person name="Zhang D.-F."/>
        </authorList>
    </citation>
    <scope>NUCLEOTIDE SEQUENCE [LARGE SCALE GENOMIC DNA]</scope>
    <source>
        <strain evidence="5">CCTCC AB 2011122</strain>
    </source>
</reference>
<dbReference type="EMBL" id="JAVKGS010000001">
    <property type="protein sequence ID" value="MDR5691563.1"/>
    <property type="molecule type" value="Genomic_DNA"/>
</dbReference>